<dbReference type="Gene3D" id="1.10.599.10">
    <property type="entry name" value="Aldehyde Ferredoxin Oxidoreductase Protein, subunit A, domain 3"/>
    <property type="match status" value="1"/>
</dbReference>
<accession>X1RQ95</accession>
<dbReference type="InterPro" id="IPR051919">
    <property type="entry name" value="W-dependent_AOR"/>
</dbReference>
<dbReference type="EMBL" id="BARW01010991">
    <property type="protein sequence ID" value="GAI82892.1"/>
    <property type="molecule type" value="Genomic_DNA"/>
</dbReference>
<protein>
    <recommendedName>
        <fullName evidence="1">Aldehyde ferredoxin oxidoreductase C-terminal domain-containing protein</fullName>
    </recommendedName>
</protein>
<feature type="non-terminal residue" evidence="2">
    <location>
        <position position="1"/>
    </location>
</feature>
<dbReference type="GO" id="GO:0051536">
    <property type="term" value="F:iron-sulfur cluster binding"/>
    <property type="evidence" value="ECO:0007669"/>
    <property type="project" value="InterPro"/>
</dbReference>
<dbReference type="SUPFAM" id="SSF48310">
    <property type="entry name" value="Aldehyde ferredoxin oxidoreductase, C-terminal domains"/>
    <property type="match status" value="1"/>
</dbReference>
<gene>
    <name evidence="2" type="ORF">S12H4_21382</name>
</gene>
<dbReference type="PANTHER" id="PTHR30038">
    <property type="entry name" value="ALDEHYDE FERREDOXIN OXIDOREDUCTASE"/>
    <property type="match status" value="1"/>
</dbReference>
<evidence type="ECO:0000259" key="1">
    <source>
        <dbReference type="Pfam" id="PF01314"/>
    </source>
</evidence>
<sequence length="74" mass="8859">VGERVYNLQRMFNVREGIRKSDDMLPERCLKLPEFGKYASVKECEIKDQVRMLEEYYEARGWDKETGVPLERET</sequence>
<reference evidence="2" key="1">
    <citation type="journal article" date="2014" name="Front. Microbiol.">
        <title>High frequency of phylogenetically diverse reductive dehalogenase-homologous genes in deep subseafloor sedimentary metagenomes.</title>
        <authorList>
            <person name="Kawai M."/>
            <person name="Futagami T."/>
            <person name="Toyoda A."/>
            <person name="Takaki Y."/>
            <person name="Nishi S."/>
            <person name="Hori S."/>
            <person name="Arai W."/>
            <person name="Tsubouchi T."/>
            <person name="Morono Y."/>
            <person name="Uchiyama I."/>
            <person name="Ito T."/>
            <person name="Fujiyama A."/>
            <person name="Inagaki F."/>
            <person name="Takami H."/>
        </authorList>
    </citation>
    <scope>NUCLEOTIDE SEQUENCE</scope>
    <source>
        <strain evidence="2">Expedition CK06-06</strain>
    </source>
</reference>
<dbReference type="PANTHER" id="PTHR30038:SF0">
    <property type="entry name" value="TUNGSTEN-CONTAINING ALDEHYDE FERREDOXIN OXIDOREDUCTASE"/>
    <property type="match status" value="1"/>
</dbReference>
<proteinExistence type="predicted"/>
<dbReference type="GO" id="GO:0009055">
    <property type="term" value="F:electron transfer activity"/>
    <property type="evidence" value="ECO:0007669"/>
    <property type="project" value="InterPro"/>
</dbReference>
<feature type="domain" description="Aldehyde ferredoxin oxidoreductase C-terminal" evidence="1">
    <location>
        <begin position="1"/>
        <end position="71"/>
    </location>
</feature>
<dbReference type="InterPro" id="IPR036021">
    <property type="entry name" value="Tungsten_al_ferr_oxy-like_C"/>
</dbReference>
<dbReference type="InterPro" id="IPR001203">
    <property type="entry name" value="OxRdtase_Ald_Fedxn_C"/>
</dbReference>
<comment type="caution">
    <text evidence="2">The sequence shown here is derived from an EMBL/GenBank/DDBJ whole genome shotgun (WGS) entry which is preliminary data.</text>
</comment>
<dbReference type="AlphaFoldDB" id="X1RQ95"/>
<dbReference type="Pfam" id="PF01314">
    <property type="entry name" value="AFOR_C"/>
    <property type="match status" value="1"/>
</dbReference>
<evidence type="ECO:0000313" key="2">
    <source>
        <dbReference type="EMBL" id="GAI82892.1"/>
    </source>
</evidence>
<dbReference type="InterPro" id="IPR013985">
    <property type="entry name" value="Ald_Fedxn_OxRdtase_dom3"/>
</dbReference>
<organism evidence="2">
    <name type="scientific">marine sediment metagenome</name>
    <dbReference type="NCBI Taxonomy" id="412755"/>
    <lineage>
        <taxon>unclassified sequences</taxon>
        <taxon>metagenomes</taxon>
        <taxon>ecological metagenomes</taxon>
    </lineage>
</organism>
<name>X1RQ95_9ZZZZ</name>
<dbReference type="GO" id="GO:0016625">
    <property type="term" value="F:oxidoreductase activity, acting on the aldehyde or oxo group of donors, iron-sulfur protein as acceptor"/>
    <property type="evidence" value="ECO:0007669"/>
    <property type="project" value="InterPro"/>
</dbReference>